<proteinExistence type="predicted"/>
<feature type="transmembrane region" description="Helical" evidence="1">
    <location>
        <begin position="110"/>
        <end position="129"/>
    </location>
</feature>
<feature type="transmembrane region" description="Helical" evidence="1">
    <location>
        <begin position="21"/>
        <end position="43"/>
    </location>
</feature>
<feature type="transmembrane region" description="Helical" evidence="1">
    <location>
        <begin position="83"/>
        <end position="103"/>
    </location>
</feature>
<sequence>MSHRMQPSRPEAGLLDRFFQIGVILKGLDGVLELVGGVAMLFIKPAQIIEWVRILTQHELAEDSHDLLANALVHAASSLNSSATLFAAVYLLAHGVVKVVLVLAVLRDKIWAYPWLIAFLVLFVIYQIAEMVRHFTWSMFGLTVFDLLIIALTVREYRVHRARRSAQRS</sequence>
<dbReference type="PIRSF" id="PIRSF034455">
    <property type="entry name" value="UCP034455"/>
    <property type="match status" value="1"/>
</dbReference>
<keyword evidence="1" id="KW-0472">Membrane</keyword>
<keyword evidence="1" id="KW-0812">Transmembrane</keyword>
<gene>
    <name evidence="2" type="ORF">Q9R02_01740</name>
</gene>
<name>A0ABT9IJW4_9MICC</name>
<dbReference type="Proteomes" id="UP001232725">
    <property type="component" value="Unassembled WGS sequence"/>
</dbReference>
<dbReference type="EMBL" id="JAVALS010000001">
    <property type="protein sequence ID" value="MDP5225878.1"/>
    <property type="molecule type" value="Genomic_DNA"/>
</dbReference>
<dbReference type="InterPro" id="IPR014591">
    <property type="entry name" value="UCP034455"/>
</dbReference>
<protein>
    <submittedName>
        <fullName evidence="2">DUF2127 domain-containing protein</fullName>
    </submittedName>
</protein>
<dbReference type="RefSeq" id="WP_305994914.1">
    <property type="nucleotide sequence ID" value="NZ_JAVALS010000001.1"/>
</dbReference>
<organism evidence="2 3">
    <name type="scientific">Arthrobacter horti</name>
    <dbReference type="NCBI Taxonomy" id="3068273"/>
    <lineage>
        <taxon>Bacteria</taxon>
        <taxon>Bacillati</taxon>
        <taxon>Actinomycetota</taxon>
        <taxon>Actinomycetes</taxon>
        <taxon>Micrococcales</taxon>
        <taxon>Micrococcaceae</taxon>
        <taxon>Arthrobacter</taxon>
    </lineage>
</organism>
<keyword evidence="1" id="KW-1133">Transmembrane helix</keyword>
<accession>A0ABT9IJW4</accession>
<evidence type="ECO:0000313" key="2">
    <source>
        <dbReference type="EMBL" id="MDP5225878.1"/>
    </source>
</evidence>
<reference evidence="2 3" key="1">
    <citation type="submission" date="2023-08" db="EMBL/GenBank/DDBJ databases">
        <title>Arthrobacter horti sp. nov., isolated from forest soil.</title>
        <authorList>
            <person name="Park M."/>
        </authorList>
    </citation>
    <scope>NUCLEOTIDE SEQUENCE [LARGE SCALE GENOMIC DNA]</scope>
    <source>
        <strain evidence="2 3">YJM1</strain>
    </source>
</reference>
<evidence type="ECO:0000313" key="3">
    <source>
        <dbReference type="Proteomes" id="UP001232725"/>
    </source>
</evidence>
<evidence type="ECO:0000256" key="1">
    <source>
        <dbReference type="SAM" id="Phobius"/>
    </source>
</evidence>
<keyword evidence="3" id="KW-1185">Reference proteome</keyword>
<dbReference type="InterPro" id="IPR021125">
    <property type="entry name" value="DUF2127"/>
</dbReference>
<dbReference type="Pfam" id="PF09900">
    <property type="entry name" value="DUF2127"/>
    <property type="match status" value="1"/>
</dbReference>
<feature type="transmembrane region" description="Helical" evidence="1">
    <location>
        <begin position="135"/>
        <end position="154"/>
    </location>
</feature>
<comment type="caution">
    <text evidence="2">The sequence shown here is derived from an EMBL/GenBank/DDBJ whole genome shotgun (WGS) entry which is preliminary data.</text>
</comment>